<organism evidence="3 4">
    <name type="scientific">Kaistia geumhonensis</name>
    <dbReference type="NCBI Taxonomy" id="410839"/>
    <lineage>
        <taxon>Bacteria</taxon>
        <taxon>Pseudomonadati</taxon>
        <taxon>Pseudomonadota</taxon>
        <taxon>Alphaproteobacteria</taxon>
        <taxon>Hyphomicrobiales</taxon>
        <taxon>Kaistiaceae</taxon>
        <taxon>Kaistia</taxon>
    </lineage>
</organism>
<name>A0ABU0M7U3_9HYPH</name>
<evidence type="ECO:0000256" key="2">
    <source>
        <dbReference type="HAMAP-Rule" id="MF_00048"/>
    </source>
</evidence>
<keyword evidence="3" id="KW-0378">Hydrolase</keyword>
<accession>A0ABU0M7U3</accession>
<dbReference type="NCBIfam" id="NF009151">
    <property type="entry name" value="PRK12497.1-5"/>
    <property type="match status" value="1"/>
</dbReference>
<evidence type="ECO:0000313" key="3">
    <source>
        <dbReference type="EMBL" id="MDQ0516993.1"/>
    </source>
</evidence>
<sequence>MAAPTDSRRAAEQRGRLAETLAALWLGLKGYRVVARRYRSPVGEIDLVMRRGSVLAFVEVKSRADAASAAYAVTPQARRRIVRAAESYLARHPEVLALTLRFDLVLMVPGRLPRHLPDAFAIDR</sequence>
<dbReference type="Proteomes" id="UP001223743">
    <property type="component" value="Unassembled WGS sequence"/>
</dbReference>
<dbReference type="EMBL" id="JAUSWJ010000001">
    <property type="protein sequence ID" value="MDQ0516993.1"/>
    <property type="molecule type" value="Genomic_DNA"/>
</dbReference>
<dbReference type="GO" id="GO:0004519">
    <property type="term" value="F:endonuclease activity"/>
    <property type="evidence" value="ECO:0007669"/>
    <property type="project" value="UniProtKB-KW"/>
</dbReference>
<evidence type="ECO:0000256" key="1">
    <source>
        <dbReference type="ARBA" id="ARBA00006738"/>
    </source>
</evidence>
<keyword evidence="3" id="KW-0808">Transferase</keyword>
<dbReference type="RefSeq" id="WP_266278890.1">
    <property type="nucleotide sequence ID" value="NZ_JAPKNF010000001.1"/>
</dbReference>
<dbReference type="PANTHER" id="PTHR34039">
    <property type="entry name" value="UPF0102 PROTEIN YRAN"/>
    <property type="match status" value="1"/>
</dbReference>
<dbReference type="InterPro" id="IPR011335">
    <property type="entry name" value="Restrct_endonuc-II-like"/>
</dbReference>
<dbReference type="NCBIfam" id="NF009150">
    <property type="entry name" value="PRK12497.1-3"/>
    <property type="match status" value="1"/>
</dbReference>
<dbReference type="Gene3D" id="3.40.1350.10">
    <property type="match status" value="1"/>
</dbReference>
<dbReference type="InterPro" id="IPR011856">
    <property type="entry name" value="tRNA_endonuc-like_dom_sf"/>
</dbReference>
<keyword evidence="4" id="KW-1185">Reference proteome</keyword>
<dbReference type="InterPro" id="IPR003509">
    <property type="entry name" value="UPF0102_YraN-like"/>
</dbReference>
<dbReference type="HAMAP" id="MF_00048">
    <property type="entry name" value="UPF0102"/>
    <property type="match status" value="1"/>
</dbReference>
<gene>
    <name evidence="3" type="ORF">QO015_002606</name>
</gene>
<dbReference type="GO" id="GO:0016740">
    <property type="term" value="F:transferase activity"/>
    <property type="evidence" value="ECO:0007669"/>
    <property type="project" value="UniProtKB-KW"/>
</dbReference>
<dbReference type="PANTHER" id="PTHR34039:SF1">
    <property type="entry name" value="UPF0102 PROTEIN YRAN"/>
    <property type="match status" value="1"/>
</dbReference>
<comment type="caution">
    <text evidence="3">The sequence shown here is derived from an EMBL/GenBank/DDBJ whole genome shotgun (WGS) entry which is preliminary data.</text>
</comment>
<dbReference type="Pfam" id="PF02021">
    <property type="entry name" value="UPF0102"/>
    <property type="match status" value="1"/>
</dbReference>
<reference evidence="3 4" key="1">
    <citation type="submission" date="2023-07" db="EMBL/GenBank/DDBJ databases">
        <title>Genomic Encyclopedia of Type Strains, Phase IV (KMG-IV): sequencing the most valuable type-strain genomes for metagenomic binning, comparative biology and taxonomic classification.</title>
        <authorList>
            <person name="Goeker M."/>
        </authorList>
    </citation>
    <scope>NUCLEOTIDE SEQUENCE [LARGE SCALE GENOMIC DNA]</scope>
    <source>
        <strain evidence="3 4">B1-1</strain>
    </source>
</reference>
<keyword evidence="3" id="KW-0255">Endonuclease</keyword>
<keyword evidence="3" id="KW-0540">Nuclease</keyword>
<protein>
    <recommendedName>
        <fullName evidence="2">UPF0102 protein QO015_002606</fullName>
    </recommendedName>
</protein>
<dbReference type="SUPFAM" id="SSF52980">
    <property type="entry name" value="Restriction endonuclease-like"/>
    <property type="match status" value="1"/>
</dbReference>
<comment type="similarity">
    <text evidence="1 2">Belongs to the UPF0102 family.</text>
</comment>
<evidence type="ECO:0000313" key="4">
    <source>
        <dbReference type="Proteomes" id="UP001223743"/>
    </source>
</evidence>
<dbReference type="NCBIfam" id="TIGR00252">
    <property type="entry name" value="YraN family protein"/>
    <property type="match status" value="1"/>
</dbReference>
<proteinExistence type="inferred from homology"/>